<sequence>MTSSTASIFLPAGAPELASLSFDFTSLAAAYRAGVTPSAIVGEVFLRIRAGHDPHVWTWLQPESTVLEQARRLEEARRDGKSLPLFGLPFGVKDNIDVAGLPTSAGCTSFTYQATRTAQLVAQLQEAGALLIGKQNMDQFATGLVGIRSPAGYCRNAFDPDYIPGGSSSGSAVAVASGHVSFAIGSDTGGSGRVPAALNNIVGLKPTPGRVSTDGFLYCNRSFDVAPVFALTTEDAYAVLAAIEEPDQSGIHGSGGQPQDLPAAFRFGVPAGSQLTFFGDRQAQQRFDAALEHLAALGGTPVEIDFTPFLEAGRLVFNSAFIAERWVTYGHANQASDPHVHPAVAQAIQAAQAYSAADAFQAQYRLQDYQRQVAAAFERIDILVTPTAGTIYRCDAVEADPIALNTNLGYYTYFANPLRLSAISVPAGLRKDGLPFGVCLFGRPYADGQLRPIARALQEAAGGRLGATGHGYPATVEEALA</sequence>
<proteinExistence type="predicted"/>
<gene>
    <name evidence="2" type="primary">atzF_2</name>
    <name evidence="2" type="ORF">GAK35_02167</name>
</gene>
<dbReference type="Gene3D" id="1.20.58.1700">
    <property type="match status" value="1"/>
</dbReference>
<dbReference type="Gene3D" id="3.90.1300.10">
    <property type="entry name" value="Amidase signature (AS) domain"/>
    <property type="match status" value="1"/>
</dbReference>
<protein>
    <submittedName>
        <fullName evidence="2">Allophanate hydrolase</fullName>
    </submittedName>
</protein>
<dbReference type="InterPro" id="IPR000120">
    <property type="entry name" value="Amidase"/>
</dbReference>
<dbReference type="AlphaFoldDB" id="A0A7V8JUB5"/>
<reference evidence="3" key="1">
    <citation type="journal article" date="2020" name="MBio">
        <title>Horizontal gene transfer to a defensive symbiont with a reduced genome amongst a multipartite beetle microbiome.</title>
        <authorList>
            <person name="Waterworth S.C."/>
            <person name="Florez L.V."/>
            <person name="Rees E.R."/>
            <person name="Hertweck C."/>
            <person name="Kaltenpoth M."/>
            <person name="Kwan J.C."/>
        </authorList>
    </citation>
    <scope>NUCLEOTIDE SEQUENCE [LARGE SCALE GENOMIC DNA]</scope>
</reference>
<dbReference type="EMBL" id="WNDX01000058">
    <property type="protein sequence ID" value="KAF1043549.1"/>
    <property type="molecule type" value="Genomic_DNA"/>
</dbReference>
<dbReference type="GO" id="GO:0016787">
    <property type="term" value="F:hydrolase activity"/>
    <property type="evidence" value="ECO:0007669"/>
    <property type="project" value="UniProtKB-KW"/>
</dbReference>
<evidence type="ECO:0000313" key="3">
    <source>
        <dbReference type="Proteomes" id="UP000462435"/>
    </source>
</evidence>
<dbReference type="NCBIfam" id="NF006043">
    <property type="entry name" value="PRK08186.1"/>
    <property type="match status" value="1"/>
</dbReference>
<dbReference type="Proteomes" id="UP000462435">
    <property type="component" value="Unassembled WGS sequence"/>
</dbReference>
<dbReference type="PANTHER" id="PTHR11895:SF169">
    <property type="entry name" value="GLUTAMYL-TRNA(GLN) AMIDOTRANSFERASE"/>
    <property type="match status" value="1"/>
</dbReference>
<evidence type="ECO:0000259" key="1">
    <source>
        <dbReference type="Pfam" id="PF01425"/>
    </source>
</evidence>
<dbReference type="PANTHER" id="PTHR11895">
    <property type="entry name" value="TRANSAMIDASE"/>
    <property type="match status" value="1"/>
</dbReference>
<organism evidence="2 3">
    <name type="scientific">Herbaspirillum frisingense</name>
    <dbReference type="NCBI Taxonomy" id="92645"/>
    <lineage>
        <taxon>Bacteria</taxon>
        <taxon>Pseudomonadati</taxon>
        <taxon>Pseudomonadota</taxon>
        <taxon>Betaproteobacteria</taxon>
        <taxon>Burkholderiales</taxon>
        <taxon>Oxalobacteraceae</taxon>
        <taxon>Herbaspirillum</taxon>
    </lineage>
</organism>
<dbReference type="InterPro" id="IPR036928">
    <property type="entry name" value="AS_sf"/>
</dbReference>
<evidence type="ECO:0000313" key="2">
    <source>
        <dbReference type="EMBL" id="KAF1043549.1"/>
    </source>
</evidence>
<comment type="caution">
    <text evidence="2">The sequence shown here is derived from an EMBL/GenBank/DDBJ whole genome shotgun (WGS) entry which is preliminary data.</text>
</comment>
<feature type="domain" description="Amidase" evidence="1">
    <location>
        <begin position="64"/>
        <end position="450"/>
    </location>
</feature>
<dbReference type="SUPFAM" id="SSF75304">
    <property type="entry name" value="Amidase signature (AS) enzymes"/>
    <property type="match status" value="1"/>
</dbReference>
<dbReference type="Pfam" id="PF01425">
    <property type="entry name" value="Amidase"/>
    <property type="match status" value="1"/>
</dbReference>
<keyword evidence="2" id="KW-0378">Hydrolase</keyword>
<name>A0A7V8JUB5_9BURK</name>
<dbReference type="InterPro" id="IPR023631">
    <property type="entry name" value="Amidase_dom"/>
</dbReference>
<accession>A0A7V8JUB5</accession>